<reference evidence="3" key="1">
    <citation type="submission" date="2016-01" db="EMBL/GenBank/DDBJ databases">
        <title>Draft genome of Chromobacterium sp. F49.</title>
        <authorList>
            <person name="Hong K.W."/>
        </authorList>
    </citation>
    <scope>NUCLEOTIDE SEQUENCE [LARGE SCALE GENOMIC DNA]</scope>
    <source>
        <strain evidence="3">M40</strain>
    </source>
</reference>
<organism evidence="2 3">
    <name type="scientific">Brevibacterium casei</name>
    <dbReference type="NCBI Taxonomy" id="33889"/>
    <lineage>
        <taxon>Bacteria</taxon>
        <taxon>Bacillati</taxon>
        <taxon>Actinomycetota</taxon>
        <taxon>Actinomycetes</taxon>
        <taxon>Micrococcales</taxon>
        <taxon>Brevibacteriaceae</taxon>
        <taxon>Brevibacterium</taxon>
    </lineage>
</organism>
<dbReference type="Proteomes" id="UP000076612">
    <property type="component" value="Unassembled WGS sequence"/>
</dbReference>
<proteinExistence type="predicted"/>
<sequence length="87" mass="9663">MWPWLAALTVGLLGVACWLGYLSAFVDERWEGFAFFAGLFALAGLVATGSAAGCYATYTKKPRGWRKLRRDAEREAYIKQLEKEAGL</sequence>
<gene>
    <name evidence="2" type="ORF">AVW13_11850</name>
</gene>
<evidence type="ECO:0000256" key="1">
    <source>
        <dbReference type="SAM" id="Phobius"/>
    </source>
</evidence>
<feature type="transmembrane region" description="Helical" evidence="1">
    <location>
        <begin position="34"/>
        <end position="58"/>
    </location>
</feature>
<evidence type="ECO:0000313" key="2">
    <source>
        <dbReference type="EMBL" id="KZE19143.1"/>
    </source>
</evidence>
<comment type="caution">
    <text evidence="2">The sequence shown here is derived from an EMBL/GenBank/DDBJ whole genome shotgun (WGS) entry which is preliminary data.</text>
</comment>
<dbReference type="AlphaFoldDB" id="A0AB34XRB8"/>
<protein>
    <submittedName>
        <fullName evidence="2">Uncharacterized protein</fullName>
    </submittedName>
</protein>
<accession>A0AB34XRB8</accession>
<keyword evidence="1" id="KW-1133">Transmembrane helix</keyword>
<keyword evidence="1" id="KW-0472">Membrane</keyword>
<name>A0AB34XRB8_9MICO</name>
<evidence type="ECO:0000313" key="3">
    <source>
        <dbReference type="Proteomes" id="UP000076612"/>
    </source>
</evidence>
<dbReference type="EMBL" id="LQQR01000020">
    <property type="protein sequence ID" value="KZE19143.1"/>
    <property type="molecule type" value="Genomic_DNA"/>
</dbReference>
<keyword evidence="1" id="KW-0812">Transmembrane</keyword>